<sequence length="108" mass="12027">MREDQRARLSGLRDELMETALLDADPKLWTAAGKAPSDMTQEERGDAYWCRKLAVSTVSLLTKVQSMLETHGKPTAGNGKDEGDLDKEIRQAEKEAQAMLERAQSNVH</sequence>
<evidence type="ECO:0000313" key="2">
    <source>
        <dbReference type="Proteomes" id="UP001064896"/>
    </source>
</evidence>
<organism evidence="1 2">
    <name type="scientific">Pseudomonas solani</name>
    <dbReference type="NCBI Taxonomy" id="2731552"/>
    <lineage>
        <taxon>Bacteria</taxon>
        <taxon>Pseudomonadati</taxon>
        <taxon>Pseudomonadota</taxon>
        <taxon>Gammaproteobacteria</taxon>
        <taxon>Pseudomonadales</taxon>
        <taxon>Pseudomonadaceae</taxon>
        <taxon>Pseudomonas</taxon>
    </lineage>
</organism>
<dbReference type="Proteomes" id="UP001064896">
    <property type="component" value="Chromosome"/>
</dbReference>
<evidence type="ECO:0000313" key="1">
    <source>
        <dbReference type="EMBL" id="BCD89693.1"/>
    </source>
</evidence>
<proteinExistence type="predicted"/>
<accession>A0ABN6C191</accession>
<name>A0ABN6C191_9PSED</name>
<protein>
    <submittedName>
        <fullName evidence="1">Uncharacterized protein</fullName>
    </submittedName>
</protein>
<keyword evidence="2" id="KW-1185">Reference proteome</keyword>
<dbReference type="RefSeq" id="WP_265169185.1">
    <property type="nucleotide sequence ID" value="NZ_AP023081.1"/>
</dbReference>
<dbReference type="EMBL" id="AP023081">
    <property type="protein sequence ID" value="BCD89693.1"/>
    <property type="molecule type" value="Genomic_DNA"/>
</dbReference>
<gene>
    <name evidence="1" type="ORF">PSm6_61000</name>
</gene>
<reference evidence="1" key="1">
    <citation type="submission" date="2020-05" db="EMBL/GenBank/DDBJ databases">
        <title>Complete genome sequence of Pseudomonas sp. Sm006.</title>
        <authorList>
            <person name="Takeuchi K."/>
            <person name="Someya N."/>
        </authorList>
    </citation>
    <scope>NUCLEOTIDE SEQUENCE</scope>
    <source>
        <strain evidence="1">Sm006</strain>
    </source>
</reference>